<evidence type="ECO:0000313" key="7">
    <source>
        <dbReference type="EMBL" id="AKZ64723.1"/>
    </source>
</evidence>
<keyword evidence="8" id="KW-1185">Reference proteome</keyword>
<gene>
    <name evidence="7" type="ORF">F506_20540</name>
</gene>
<dbReference type="Pfam" id="PF12729">
    <property type="entry name" value="4HB_MCP_1"/>
    <property type="match status" value="1"/>
</dbReference>
<keyword evidence="1" id="KW-0488">Methylation</keyword>
<feature type="transmembrane region" description="Helical" evidence="5">
    <location>
        <begin position="196"/>
        <end position="216"/>
    </location>
</feature>
<dbReference type="InterPro" id="IPR024478">
    <property type="entry name" value="HlyB_4HB_MCP"/>
</dbReference>
<organism evidence="7 8">
    <name type="scientific">Herbaspirillum hiltneri N3</name>
    <dbReference type="NCBI Taxonomy" id="1262470"/>
    <lineage>
        <taxon>Bacteria</taxon>
        <taxon>Pseudomonadati</taxon>
        <taxon>Pseudomonadota</taxon>
        <taxon>Betaproteobacteria</taxon>
        <taxon>Burkholderiales</taxon>
        <taxon>Oxalobacteraceae</taxon>
        <taxon>Herbaspirillum</taxon>
    </lineage>
</organism>
<evidence type="ECO:0000256" key="3">
    <source>
        <dbReference type="PROSITE-ProRule" id="PRU00284"/>
    </source>
</evidence>
<keyword evidence="5" id="KW-1133">Transmembrane helix</keyword>
<dbReference type="PANTHER" id="PTHR43531:SF14">
    <property type="entry name" value="METHYL-ACCEPTING CHEMOTAXIS PROTEIN I-RELATED"/>
    <property type="match status" value="1"/>
</dbReference>
<comment type="similarity">
    <text evidence="2">Belongs to the methyl-accepting chemotaxis (MCP) protein family.</text>
</comment>
<dbReference type="PROSITE" id="PS50111">
    <property type="entry name" value="CHEMOTAXIS_TRANSDUC_2"/>
    <property type="match status" value="1"/>
</dbReference>
<dbReference type="CDD" id="cd11386">
    <property type="entry name" value="MCP_signal"/>
    <property type="match status" value="1"/>
</dbReference>
<evidence type="ECO:0000259" key="6">
    <source>
        <dbReference type="PROSITE" id="PS50111"/>
    </source>
</evidence>
<keyword evidence="3" id="KW-0807">Transducer</keyword>
<feature type="coiled-coil region" evidence="4">
    <location>
        <begin position="478"/>
        <end position="516"/>
    </location>
</feature>
<reference evidence="8" key="1">
    <citation type="journal article" date="2015" name="Genome Announc.">
        <title>Complete Genome Sequence of Herbaspirillum hiltneri N3 (DSM 17495), Isolated from Surface-Sterilized Wheat Roots.</title>
        <authorList>
            <person name="Guizelini D."/>
            <person name="Saizaki P.M."/>
            <person name="Coimbra N.A."/>
            <person name="Weiss V.A."/>
            <person name="Faoro H."/>
            <person name="Sfeir M.Z."/>
            <person name="Baura V.A."/>
            <person name="Monteiro R.A."/>
            <person name="Chubatsu L.S."/>
            <person name="Souza E.M."/>
            <person name="Cruz L.M."/>
            <person name="Pedrosa F.O."/>
            <person name="Raittz R.T."/>
            <person name="Marchaukoski J.N."/>
            <person name="Steffens M.B."/>
        </authorList>
    </citation>
    <scope>NUCLEOTIDE SEQUENCE [LARGE SCALE GENOMIC DNA]</scope>
    <source>
        <strain evidence="8">N3</strain>
    </source>
</reference>
<keyword evidence="5" id="KW-0472">Membrane</keyword>
<sequence>MKLSQLKISTRLAIGFTMVCALLIIITLLGIIQMAQQKQRMDEITKINNVEASEASSMYLSITERALALRNMILLEDNQQEISVEMKRVDVQAQKYAAAEKKLGEMLSSEGSANPEERQLFDAISATAKVADGYIKRVTTLILAGKRDEAYSLMRNEFRPVQRKWWEQLNSFIVLENKQNEQASDNADLAYANARFMMLLFGGLAVVASIIAAYLITRSVLSQLGGEPAYANQIANQIAHGDLTVNIETRPSDQNSLLFSIKSMRDALAQIVGQVRAGTDTIATASSQIAKGNLDLSSRTEQQASSLEETASSMEELASTVKQNSGSALQAHELALSASDVATKAGEVVQQVINTMGMINNSSHKIVEIISVIDGIAFQTNILALNAAVEAARAGEEGRGFAVVASEVRNLAQRSATAAKEIKVLITDSVNQVDIGRSLVEQAGTTMSEVVGSVSKVNGMVAEISQSSRQQSEGIEQINDAVAQMDNVTQQNAALVEQAAAAAQSLQEQATKLSALVGIFKLGTLPILQNSIDITPSRLELA</sequence>
<dbReference type="InterPro" id="IPR004089">
    <property type="entry name" value="MCPsignal_dom"/>
</dbReference>
<dbReference type="InterPro" id="IPR004090">
    <property type="entry name" value="Chemotax_Me-accpt_rcpt"/>
</dbReference>
<dbReference type="Proteomes" id="UP000063429">
    <property type="component" value="Chromosome"/>
</dbReference>
<dbReference type="Gene3D" id="1.10.287.950">
    <property type="entry name" value="Methyl-accepting chemotaxis protein"/>
    <property type="match status" value="1"/>
</dbReference>
<dbReference type="PANTHER" id="PTHR43531">
    <property type="entry name" value="PROTEIN ICFG"/>
    <property type="match status" value="1"/>
</dbReference>
<dbReference type="PRINTS" id="PR00260">
    <property type="entry name" value="CHEMTRNSDUCR"/>
</dbReference>
<dbReference type="SUPFAM" id="SSF58104">
    <property type="entry name" value="Methyl-accepting chemotaxis protein (MCP) signaling domain"/>
    <property type="match status" value="1"/>
</dbReference>
<dbReference type="InterPro" id="IPR047347">
    <property type="entry name" value="YvaQ-like_sensor"/>
</dbReference>
<dbReference type="InterPro" id="IPR051310">
    <property type="entry name" value="MCP_chemotaxis"/>
</dbReference>
<dbReference type="SMART" id="SM00283">
    <property type="entry name" value="MA"/>
    <property type="match status" value="1"/>
</dbReference>
<dbReference type="RefSeq" id="WP_053200523.1">
    <property type="nucleotide sequence ID" value="NZ_CP011409.1"/>
</dbReference>
<evidence type="ECO:0000313" key="8">
    <source>
        <dbReference type="Proteomes" id="UP000063429"/>
    </source>
</evidence>
<feature type="domain" description="Methyl-accepting transducer" evidence="6">
    <location>
        <begin position="278"/>
        <end position="507"/>
    </location>
</feature>
<evidence type="ECO:0000256" key="1">
    <source>
        <dbReference type="ARBA" id="ARBA00022481"/>
    </source>
</evidence>
<keyword evidence="4" id="KW-0175">Coiled coil</keyword>
<dbReference type="Pfam" id="PF00015">
    <property type="entry name" value="MCPsignal"/>
    <property type="match status" value="1"/>
</dbReference>
<evidence type="ECO:0000256" key="4">
    <source>
        <dbReference type="SAM" id="Coils"/>
    </source>
</evidence>
<dbReference type="CDD" id="cd19411">
    <property type="entry name" value="MCP2201-like_sensor"/>
    <property type="match status" value="1"/>
</dbReference>
<evidence type="ECO:0000256" key="5">
    <source>
        <dbReference type="SAM" id="Phobius"/>
    </source>
</evidence>
<proteinExistence type="inferred from homology"/>
<keyword evidence="5" id="KW-0812">Transmembrane</keyword>
<accession>A0ABM5V5D8</accession>
<name>A0ABM5V5D8_9BURK</name>
<feature type="transmembrane region" description="Helical" evidence="5">
    <location>
        <begin position="12"/>
        <end position="32"/>
    </location>
</feature>
<protein>
    <submittedName>
        <fullName evidence="7">Chemotaxis protein</fullName>
    </submittedName>
</protein>
<evidence type="ECO:0000256" key="2">
    <source>
        <dbReference type="ARBA" id="ARBA00029447"/>
    </source>
</evidence>
<dbReference type="EMBL" id="CP011409">
    <property type="protein sequence ID" value="AKZ64723.1"/>
    <property type="molecule type" value="Genomic_DNA"/>
</dbReference>